<dbReference type="EMBL" id="CM009302">
    <property type="protein sequence ID" value="RQO99336.1"/>
    <property type="molecule type" value="Genomic_DNA"/>
</dbReference>
<reference evidence="1 2" key="1">
    <citation type="journal article" date="2006" name="Science">
        <title>The genome of black cottonwood, Populus trichocarpa (Torr. &amp; Gray).</title>
        <authorList>
            <person name="Tuskan G.A."/>
            <person name="Difazio S."/>
            <person name="Jansson S."/>
            <person name="Bohlmann J."/>
            <person name="Grigoriev I."/>
            <person name="Hellsten U."/>
            <person name="Putnam N."/>
            <person name="Ralph S."/>
            <person name="Rombauts S."/>
            <person name="Salamov A."/>
            <person name="Schein J."/>
            <person name="Sterck L."/>
            <person name="Aerts A."/>
            <person name="Bhalerao R.R."/>
            <person name="Bhalerao R.P."/>
            <person name="Blaudez D."/>
            <person name="Boerjan W."/>
            <person name="Brun A."/>
            <person name="Brunner A."/>
            <person name="Busov V."/>
            <person name="Campbell M."/>
            <person name="Carlson J."/>
            <person name="Chalot M."/>
            <person name="Chapman J."/>
            <person name="Chen G.L."/>
            <person name="Cooper D."/>
            <person name="Coutinho P.M."/>
            <person name="Couturier J."/>
            <person name="Covert S."/>
            <person name="Cronk Q."/>
            <person name="Cunningham R."/>
            <person name="Davis J."/>
            <person name="Degroeve S."/>
            <person name="Dejardin A."/>
            <person name="Depamphilis C."/>
            <person name="Detter J."/>
            <person name="Dirks B."/>
            <person name="Dubchak I."/>
            <person name="Duplessis S."/>
            <person name="Ehlting J."/>
            <person name="Ellis B."/>
            <person name="Gendler K."/>
            <person name="Goodstein D."/>
            <person name="Gribskov M."/>
            <person name="Grimwood J."/>
            <person name="Groover A."/>
            <person name="Gunter L."/>
            <person name="Hamberger B."/>
            <person name="Heinze B."/>
            <person name="Helariutta Y."/>
            <person name="Henrissat B."/>
            <person name="Holligan D."/>
            <person name="Holt R."/>
            <person name="Huang W."/>
            <person name="Islam-Faridi N."/>
            <person name="Jones S."/>
            <person name="Jones-Rhoades M."/>
            <person name="Jorgensen R."/>
            <person name="Joshi C."/>
            <person name="Kangasjarvi J."/>
            <person name="Karlsson J."/>
            <person name="Kelleher C."/>
            <person name="Kirkpatrick R."/>
            <person name="Kirst M."/>
            <person name="Kohler A."/>
            <person name="Kalluri U."/>
            <person name="Larimer F."/>
            <person name="Leebens-Mack J."/>
            <person name="Leple J.C."/>
            <person name="Locascio P."/>
            <person name="Lou Y."/>
            <person name="Lucas S."/>
            <person name="Martin F."/>
            <person name="Montanini B."/>
            <person name="Napoli C."/>
            <person name="Nelson D.R."/>
            <person name="Nelson C."/>
            <person name="Nieminen K."/>
            <person name="Nilsson O."/>
            <person name="Pereda V."/>
            <person name="Peter G."/>
            <person name="Philippe R."/>
            <person name="Pilate G."/>
            <person name="Poliakov A."/>
            <person name="Razumovskaya J."/>
            <person name="Richardson P."/>
            <person name="Rinaldi C."/>
            <person name="Ritland K."/>
            <person name="Rouze P."/>
            <person name="Ryaboy D."/>
            <person name="Schmutz J."/>
            <person name="Schrader J."/>
            <person name="Segerman B."/>
            <person name="Shin H."/>
            <person name="Siddiqui A."/>
            <person name="Sterky F."/>
            <person name="Terry A."/>
            <person name="Tsai C.J."/>
            <person name="Uberbacher E."/>
            <person name="Unneberg P."/>
            <person name="Vahala J."/>
            <person name="Wall K."/>
            <person name="Wessler S."/>
            <person name="Yang G."/>
            <person name="Yin T."/>
            <person name="Douglas C."/>
            <person name="Marra M."/>
            <person name="Sandberg G."/>
            <person name="Van de Peer Y."/>
            <person name="Rokhsar D."/>
        </authorList>
    </citation>
    <scope>NUCLEOTIDE SEQUENCE [LARGE SCALE GENOMIC DNA]</scope>
    <source>
        <strain evidence="2">cv. Nisqually</strain>
    </source>
</reference>
<evidence type="ECO:0008006" key="3">
    <source>
        <dbReference type="Google" id="ProtNLM"/>
    </source>
</evidence>
<evidence type="ECO:0000313" key="2">
    <source>
        <dbReference type="Proteomes" id="UP000006729"/>
    </source>
</evidence>
<name>A0A3N7FWF0_POPTR</name>
<evidence type="ECO:0000313" key="1">
    <source>
        <dbReference type="EMBL" id="RQO99336.1"/>
    </source>
</evidence>
<dbReference type="GO" id="GO:0048578">
    <property type="term" value="P:positive regulation of long-day photoperiodism, flowering"/>
    <property type="evidence" value="ECO:0007669"/>
    <property type="project" value="InterPro"/>
</dbReference>
<protein>
    <recommendedName>
        <fullName evidence="3">Transcription factor VOZ1-like</fullName>
    </recommendedName>
</protein>
<dbReference type="Proteomes" id="UP000006729">
    <property type="component" value="Chromosome 13"/>
</dbReference>
<dbReference type="GO" id="GO:0006355">
    <property type="term" value="P:regulation of DNA-templated transcription"/>
    <property type="evidence" value="ECO:0007669"/>
    <property type="project" value="InterPro"/>
</dbReference>
<organism evidence="1 2">
    <name type="scientific">Populus trichocarpa</name>
    <name type="common">Western balsam poplar</name>
    <name type="synonym">Populus balsamifera subsp. trichocarpa</name>
    <dbReference type="NCBI Taxonomy" id="3694"/>
    <lineage>
        <taxon>Eukaryota</taxon>
        <taxon>Viridiplantae</taxon>
        <taxon>Streptophyta</taxon>
        <taxon>Embryophyta</taxon>
        <taxon>Tracheophyta</taxon>
        <taxon>Spermatophyta</taxon>
        <taxon>Magnoliopsida</taxon>
        <taxon>eudicotyledons</taxon>
        <taxon>Gunneridae</taxon>
        <taxon>Pentapetalae</taxon>
        <taxon>rosids</taxon>
        <taxon>fabids</taxon>
        <taxon>Malpighiales</taxon>
        <taxon>Salicaceae</taxon>
        <taxon>Saliceae</taxon>
        <taxon>Populus</taxon>
    </lineage>
</organism>
<dbReference type="AlphaFoldDB" id="A0A3N7FWF0"/>
<keyword evidence="2" id="KW-1185">Reference proteome</keyword>
<proteinExistence type="predicted"/>
<dbReference type="InterPro" id="IPR039277">
    <property type="entry name" value="VOZ1/VOZ2"/>
</dbReference>
<gene>
    <name evidence="1" type="ORF">POPTR_013G123100</name>
</gene>
<dbReference type="PANTHER" id="PTHR33873">
    <property type="entry name" value="TRANSCRIPTION FACTOR VOZ1"/>
    <property type="match status" value="1"/>
</dbReference>
<dbReference type="PANTHER" id="PTHR33873:SF15">
    <property type="entry name" value="TRANSCRIPTION FACTOR VOZ2"/>
    <property type="match status" value="1"/>
</dbReference>
<sequence>MQKGKKSKCTSVSHHLLMDNAKTRLNDLHERFSNLQAARKEGWNSDVAVLEEQVYQGLREWKAELDVPSPANSLLDISLGSFSDDIGRLLQLYEEEDDATSPLTMQLVLKPEMQPEPNFQNLNPGNLTTFQHEYLVNSHGQGLGFQGFHQPNSSASGLQNVVVSAPDITTLLDCQQFTLDEEFDPGLFGGTNDIEECGKNAESNNLQYISPPPSAFMGPKCALWDCTRPAQVAEWLEDYCSSFHATLALNEGPPGMAPVLRPRGINLKDNLLFDALIAKMQGKNVGIPQCEGAAVMKSPWNAAGSGSFLTSLEGRLTAEIGSRGRCQTTMAVVGMNQESR</sequence>
<accession>A0A3N7FWF0</accession>